<comment type="caution">
    <text evidence="1">The sequence shown here is derived from an EMBL/GenBank/DDBJ whole genome shotgun (WGS) entry which is preliminary data.</text>
</comment>
<gene>
    <name evidence="1" type="ORF">S01H1_31060</name>
</gene>
<dbReference type="EMBL" id="BARS01019144">
    <property type="protein sequence ID" value="GAF87742.1"/>
    <property type="molecule type" value="Genomic_DNA"/>
</dbReference>
<accession>X0THY0</accession>
<name>X0THY0_9ZZZZ</name>
<organism evidence="1">
    <name type="scientific">marine sediment metagenome</name>
    <dbReference type="NCBI Taxonomy" id="412755"/>
    <lineage>
        <taxon>unclassified sequences</taxon>
        <taxon>metagenomes</taxon>
        <taxon>ecological metagenomes</taxon>
    </lineage>
</organism>
<dbReference type="AlphaFoldDB" id="X0THY0"/>
<feature type="non-terminal residue" evidence="1">
    <location>
        <position position="1"/>
    </location>
</feature>
<protein>
    <submittedName>
        <fullName evidence="1">Uncharacterized protein</fullName>
    </submittedName>
</protein>
<sequence>SYEIRIYGGEETELEMCFQKIYEPIKFSQKHIEKYLAQSSPSEIISMNLPTFLPPFKYIQCDEKKRIFIATFELEEQTNQDYYDVFDEEGKFLVKITLPSYPVFKENNLYTIEEDEDGYQFVKRYKVTWNY</sequence>
<reference evidence="1" key="1">
    <citation type="journal article" date="2014" name="Front. Microbiol.">
        <title>High frequency of phylogenetically diverse reductive dehalogenase-homologous genes in deep subseafloor sedimentary metagenomes.</title>
        <authorList>
            <person name="Kawai M."/>
            <person name="Futagami T."/>
            <person name="Toyoda A."/>
            <person name="Takaki Y."/>
            <person name="Nishi S."/>
            <person name="Hori S."/>
            <person name="Arai W."/>
            <person name="Tsubouchi T."/>
            <person name="Morono Y."/>
            <person name="Uchiyama I."/>
            <person name="Ito T."/>
            <person name="Fujiyama A."/>
            <person name="Inagaki F."/>
            <person name="Takami H."/>
        </authorList>
    </citation>
    <scope>NUCLEOTIDE SEQUENCE</scope>
    <source>
        <strain evidence="1">Expedition CK06-06</strain>
    </source>
</reference>
<proteinExistence type="predicted"/>
<evidence type="ECO:0000313" key="1">
    <source>
        <dbReference type="EMBL" id="GAF87742.1"/>
    </source>
</evidence>